<dbReference type="Gene3D" id="3.40.50.720">
    <property type="entry name" value="NAD(P)-binding Rossmann-like Domain"/>
    <property type="match status" value="1"/>
</dbReference>
<evidence type="ECO:0000256" key="5">
    <source>
        <dbReference type="ARBA" id="ARBA00023194"/>
    </source>
</evidence>
<dbReference type="Gene3D" id="3.30.70.3290">
    <property type="match status" value="1"/>
</dbReference>
<dbReference type="Gene3D" id="1.10.1200.10">
    <property type="entry name" value="ACP-like"/>
    <property type="match status" value="1"/>
</dbReference>
<dbReference type="Pfam" id="PF00550">
    <property type="entry name" value="PP-binding"/>
    <property type="match status" value="1"/>
</dbReference>
<evidence type="ECO:0000256" key="8">
    <source>
        <dbReference type="PROSITE-ProRule" id="PRU01363"/>
    </source>
</evidence>
<dbReference type="Pfam" id="PF00109">
    <property type="entry name" value="ketoacyl-synt"/>
    <property type="match status" value="1"/>
</dbReference>
<accession>A0ABN0YIZ1</accession>
<dbReference type="SMART" id="SM00822">
    <property type="entry name" value="PKS_KR"/>
    <property type="match status" value="1"/>
</dbReference>
<evidence type="ECO:0000313" key="13">
    <source>
        <dbReference type="Proteomes" id="UP001500879"/>
    </source>
</evidence>
<evidence type="ECO:0000256" key="6">
    <source>
        <dbReference type="ARBA" id="ARBA00023268"/>
    </source>
</evidence>
<dbReference type="Pfam" id="PF16197">
    <property type="entry name" value="KAsynt_C_assoc"/>
    <property type="match status" value="1"/>
</dbReference>
<protein>
    <recommendedName>
        <fullName evidence="14">SDR family NAD(P)-dependent oxidoreductase</fullName>
    </recommendedName>
</protein>
<feature type="region of interest" description="C-terminal hotdog fold" evidence="8">
    <location>
        <begin position="1070"/>
        <end position="1209"/>
    </location>
</feature>
<dbReference type="InterPro" id="IPR016035">
    <property type="entry name" value="Acyl_Trfase/lysoPLipase"/>
</dbReference>
<dbReference type="Pfam" id="PF08659">
    <property type="entry name" value="KR"/>
    <property type="match status" value="1"/>
</dbReference>
<evidence type="ECO:0000256" key="4">
    <source>
        <dbReference type="ARBA" id="ARBA00022679"/>
    </source>
</evidence>
<dbReference type="InterPro" id="IPR006162">
    <property type="entry name" value="Ppantetheine_attach_site"/>
</dbReference>
<keyword evidence="6" id="KW-0511">Multifunctional enzyme</keyword>
<dbReference type="Gene3D" id="3.90.180.10">
    <property type="entry name" value="Medium-chain alcohol dehydrogenases, catalytic domain"/>
    <property type="match status" value="1"/>
</dbReference>
<dbReference type="InterPro" id="IPR032821">
    <property type="entry name" value="PKS_assoc"/>
</dbReference>
<evidence type="ECO:0008006" key="14">
    <source>
        <dbReference type="Google" id="ProtNLM"/>
    </source>
</evidence>
<dbReference type="InterPro" id="IPR042104">
    <property type="entry name" value="PKS_dehydratase_sf"/>
</dbReference>
<dbReference type="PANTHER" id="PTHR43775">
    <property type="entry name" value="FATTY ACID SYNTHASE"/>
    <property type="match status" value="1"/>
</dbReference>
<dbReference type="Pfam" id="PF00698">
    <property type="entry name" value="Acyl_transf_1"/>
    <property type="match status" value="1"/>
</dbReference>
<keyword evidence="2" id="KW-0596">Phosphopantetheine</keyword>
<dbReference type="PANTHER" id="PTHR43775:SF51">
    <property type="entry name" value="INACTIVE PHENOLPHTHIOCEROL SYNTHESIS POLYKETIDE SYNTHASE TYPE I PKS1-RELATED"/>
    <property type="match status" value="1"/>
</dbReference>
<proteinExistence type="predicted"/>
<comment type="pathway">
    <text evidence="1">Antibiotic biosynthesis.</text>
</comment>
<dbReference type="Proteomes" id="UP001500879">
    <property type="component" value="Unassembled WGS sequence"/>
</dbReference>
<feature type="domain" description="Carrier" evidence="9">
    <location>
        <begin position="2015"/>
        <end position="2090"/>
    </location>
</feature>
<dbReference type="CDD" id="cd05195">
    <property type="entry name" value="enoyl_red"/>
    <property type="match status" value="1"/>
</dbReference>
<name>A0ABN0YIZ1_9ACTN</name>
<dbReference type="InterPro" id="IPR011032">
    <property type="entry name" value="GroES-like_sf"/>
</dbReference>
<dbReference type="PROSITE" id="PS01162">
    <property type="entry name" value="QOR_ZETA_CRYSTAL"/>
    <property type="match status" value="1"/>
</dbReference>
<dbReference type="SUPFAM" id="SSF52151">
    <property type="entry name" value="FabD/lysophospholipase-like"/>
    <property type="match status" value="1"/>
</dbReference>
<dbReference type="Gene3D" id="3.40.47.10">
    <property type="match status" value="1"/>
</dbReference>
<dbReference type="InterPro" id="IPR049552">
    <property type="entry name" value="PKS_DH_N"/>
</dbReference>
<dbReference type="Gene3D" id="3.10.129.110">
    <property type="entry name" value="Polyketide synthase dehydratase"/>
    <property type="match status" value="1"/>
</dbReference>
<evidence type="ECO:0000313" key="12">
    <source>
        <dbReference type="EMBL" id="GAA0397124.1"/>
    </source>
</evidence>
<dbReference type="SUPFAM" id="SSF55048">
    <property type="entry name" value="Probable ACP-binding domain of malonyl-CoA ACP transacylase"/>
    <property type="match status" value="1"/>
</dbReference>
<dbReference type="Pfam" id="PF21089">
    <property type="entry name" value="PKS_DH_N"/>
    <property type="match status" value="1"/>
</dbReference>
<evidence type="ECO:0000256" key="2">
    <source>
        <dbReference type="ARBA" id="ARBA00022450"/>
    </source>
</evidence>
<dbReference type="SMART" id="SM00823">
    <property type="entry name" value="PKS_PP"/>
    <property type="match status" value="1"/>
</dbReference>
<evidence type="ECO:0000256" key="3">
    <source>
        <dbReference type="ARBA" id="ARBA00022553"/>
    </source>
</evidence>
<feature type="active site" description="Proton donor; for dehydratase activity" evidence="8">
    <location>
        <position position="1131"/>
    </location>
</feature>
<dbReference type="InterPro" id="IPR020841">
    <property type="entry name" value="PKS_Beta-ketoAc_synthase_dom"/>
</dbReference>
<evidence type="ECO:0000259" key="11">
    <source>
        <dbReference type="PROSITE" id="PS52019"/>
    </source>
</evidence>
<keyword evidence="4" id="KW-0808">Transferase</keyword>
<dbReference type="InterPro" id="IPR055123">
    <property type="entry name" value="SpnB-like_Rossmann"/>
</dbReference>
<dbReference type="SUPFAM" id="SSF47336">
    <property type="entry name" value="ACP-like"/>
    <property type="match status" value="1"/>
</dbReference>
<dbReference type="InterPro" id="IPR014043">
    <property type="entry name" value="Acyl_transferase_dom"/>
</dbReference>
<sequence>MTNDAKTLEYLKRLTAELLETRERLRTAEAADREPVAVVSMGCRYPGGVSSPEDLWRLVADGTDAIAPFPADRGWDAEDLFDPDPDRPGRTYALEGGFVDGAAEFDADLFGISPREAGAMDPQQRLLLETAWETFERAGTDPASLRGRPVGVFVGSLFVAGGSGAGVAEGAEGYHMTGNAASVLSGRLAYAFGLEGPAVTVDTACSASLVAVHQAVQALRSGECSLALAGGSTVMTTPGVFTEFSRQRGLAPDGRCKAFAAGADGTGFGEGVGLVLLENLSDARRNGHPVLAVIRGSAVNQDGASNGLTAPNGPSQQRVIRAALAAAGLSADEVDAVEAHGTGTGLGDPVEAQALLATYGRDRPADRPLWLGSVKSNLGHTQGAAGVAGLIKMVMAVRHGVLPMTLHVDEPSAHVDWDSGAVRLLTGNHDWPENGRPRRAGVSSFGISGTNAHLILEQAPEEGESEPDSGGATPARIPWVLAARGEQALRAQAERLLAAVQDRPELRPVDVGRSLATSRAALDQRAVVWADGRDGLLEGLAALAADRPAPGLVQGSVTDGRLAFLFSGQGAQRPGMGRELAEAFPVFAAKLDEVCGHLDRHLDRPLREILFAAEGTPEAALLEQTAWTQTALFAHEVALHHLLTHWGITPDLLLGHSIGELTAAHLAGVLSLEDACALVAARGRLMQQLPGAGAMVSVQATEAEVLPWVAEHADELSVAAVNGPRSVVVSGAEPAVLEFAEHWKKEGRKAKRLRVSHGFHSPQMDGMLGEFRRVAEKLAFHPPRIPVVSNVTGGIATAEQLCSPEYWVRHVREAVRFHDGVRRLVAEGASVLLEVGPSGVLTAMAQECLADEPGVMAAAVSRSGRPEADAALAAVAGAYVHGVRVDWDRFFADTGARRIDLPTYAFQRRTFPWAQAAPDADVTAAGLAGLGHPLLGASLDLADSQGIALSGRLSRRTASWLADHVVLGSPLVPGTAVVEMAVRAGAETGCGRLAELTQEAPLAVPEQGAVHLQVRVGPAGEQGDRPVGVYSRPEDAEADEPWACHARGVLAPGPAPVPAAPGGAWPPSGAEPVPLEGFYERLEAEGFAYGPAFRGLTRAWRLGDEIHAEIALPEGARSGADRYGVHPALLDAALHTALLDADVADTSQVRIPFAWHEVSFHGGSAPVLRARLTPAGTDTVSLALWDEHGTPVASVGSLVSRPVSARQLRATRTHDTLFRLDWEQTAITASAAHCVVLGDDALAAELSVPGFADLGALGAAIDAGEPVPDLVLHPCHGDDAEDRAGAARALTARVLELLQRWLSDGRLGSTRLALVTRGAVSVADREQITDLPAAAVWGLLRSAQAEHPGRFVLADIDGTDGSTAALPGILAGAASDEEAQLALREGAVLVSKLARGIPAGSLVVPPGTREWHLGLTGGGTVDDLALTPYPEAAGPLAPGQVRVAVRAAGLNFRDVVMALGMVPDQRALGGEIAGVVTETGPDVTGLAPGDRVFGIADGCIGPVAVVDHRLIARIPEDWTFPQAASVPVTFLTAYYGLVDLAGVRPGDRVLVHAAAGGVGMAAVQLARHLGAEVFATAGPAKWDAVRALGVDDAHLASSRTGEFETRFAAAGGGRGIDVVLNSLAGEMADASLRLVRPGGRFIEMGKTDIRDADEVAAAYEGVVYRAFDLMDGGAERIAGMFAELLALFEGGKLQLVPVTTWDVRQAPEAFRYFAQARHVGKIVLTVPPAWDPDGTVLVTGASGGVAAHLVRHLVRTHGARHLLLASRRGPDAEGMDELVAELRESGARTVRVVACDCTDRAAVADLLASVPDGHPLTAVVHTVGVLDDGLLETMTPGRIDGVFRPKADGAWHLHELTRHLDLAAFAVCSSVAGTLGAAAQANYAAANAFLDALAAHRRDHGLPATSLAWGMWAGTGGMAANLSQADLDRMRRSGITGLSTEDGLALFDVALAAARPVWLPVRLDAKALRTAAEGGSLPAPLRGLVHVPAAESGPLPAADALRGRLAALAPEERHEAVLDLVRSQVAVVLGHGAPDGIDPQRAFKDLGFDSLTAVELRNRLNAAAGLTLPATLVFDHPTPAALTGHVESVLLAGLGSPADPLLARLDDWAAGLAATALDDDGREQVAARLRELARQWGGQDEEATSVADELDEATDDEVIDFISNELGIS</sequence>
<dbReference type="PROSITE" id="PS52004">
    <property type="entry name" value="KS3_2"/>
    <property type="match status" value="1"/>
</dbReference>
<dbReference type="InterPro" id="IPR036736">
    <property type="entry name" value="ACP-like_sf"/>
</dbReference>
<gene>
    <name evidence="12" type="ORF">GCM10010357_17810</name>
</gene>
<dbReference type="InterPro" id="IPR002364">
    <property type="entry name" value="Quin_OxRdtase/zeta-crystal_CS"/>
</dbReference>
<dbReference type="InterPro" id="IPR050091">
    <property type="entry name" value="PKS_NRPS_Biosynth_Enz"/>
</dbReference>
<dbReference type="InterPro" id="IPR018201">
    <property type="entry name" value="Ketoacyl_synth_AS"/>
</dbReference>
<evidence type="ECO:0000256" key="7">
    <source>
        <dbReference type="ARBA" id="ARBA00023315"/>
    </source>
</evidence>
<keyword evidence="7" id="KW-0012">Acyltransferase</keyword>
<dbReference type="InterPro" id="IPR020843">
    <property type="entry name" value="ER"/>
</dbReference>
<keyword evidence="13" id="KW-1185">Reference proteome</keyword>
<dbReference type="Pfam" id="PF08240">
    <property type="entry name" value="ADH_N"/>
    <property type="match status" value="1"/>
</dbReference>
<dbReference type="Pfam" id="PF13602">
    <property type="entry name" value="ADH_zinc_N_2"/>
    <property type="match status" value="1"/>
</dbReference>
<evidence type="ECO:0000259" key="10">
    <source>
        <dbReference type="PROSITE" id="PS52004"/>
    </source>
</evidence>
<dbReference type="SMART" id="SM00827">
    <property type="entry name" value="PKS_AT"/>
    <property type="match status" value="1"/>
</dbReference>
<dbReference type="InterPro" id="IPR001227">
    <property type="entry name" value="Ac_transferase_dom_sf"/>
</dbReference>
<dbReference type="InterPro" id="IPR009081">
    <property type="entry name" value="PP-bd_ACP"/>
</dbReference>
<dbReference type="PROSITE" id="PS00012">
    <property type="entry name" value="PHOSPHOPANTETHEINE"/>
    <property type="match status" value="1"/>
</dbReference>
<dbReference type="PROSITE" id="PS52019">
    <property type="entry name" value="PKS_MFAS_DH"/>
    <property type="match status" value="1"/>
</dbReference>
<dbReference type="InterPro" id="IPR020807">
    <property type="entry name" value="PKS_DH"/>
</dbReference>
<feature type="domain" description="Ketosynthase family 3 (KS3)" evidence="10">
    <location>
        <begin position="33"/>
        <end position="458"/>
    </location>
</feature>
<reference evidence="12 13" key="1">
    <citation type="journal article" date="2019" name="Int. J. Syst. Evol. Microbiol.">
        <title>The Global Catalogue of Microorganisms (GCM) 10K type strain sequencing project: providing services to taxonomists for standard genome sequencing and annotation.</title>
        <authorList>
            <consortium name="The Broad Institute Genomics Platform"/>
            <consortium name="The Broad Institute Genome Sequencing Center for Infectious Disease"/>
            <person name="Wu L."/>
            <person name="Ma J."/>
        </authorList>
    </citation>
    <scope>NUCLEOTIDE SEQUENCE [LARGE SCALE GENOMIC DNA]</scope>
    <source>
        <strain evidence="12 13">JCM 4788</strain>
    </source>
</reference>
<dbReference type="Pfam" id="PF14765">
    <property type="entry name" value="PS-DH"/>
    <property type="match status" value="1"/>
</dbReference>
<dbReference type="CDD" id="cd00833">
    <property type="entry name" value="PKS"/>
    <property type="match status" value="1"/>
</dbReference>
<dbReference type="InterPro" id="IPR036291">
    <property type="entry name" value="NAD(P)-bd_dom_sf"/>
</dbReference>
<dbReference type="InterPro" id="IPR049551">
    <property type="entry name" value="PKS_DH_C"/>
</dbReference>
<dbReference type="InterPro" id="IPR016039">
    <property type="entry name" value="Thiolase-like"/>
</dbReference>
<dbReference type="InterPro" id="IPR013154">
    <property type="entry name" value="ADH-like_N"/>
</dbReference>
<dbReference type="SMART" id="SM00826">
    <property type="entry name" value="PKS_DH"/>
    <property type="match status" value="1"/>
</dbReference>
<comment type="caution">
    <text evidence="12">The sequence shown here is derived from an EMBL/GenBank/DDBJ whole genome shotgun (WGS) entry which is preliminary data.</text>
</comment>
<dbReference type="InterPro" id="IPR020806">
    <property type="entry name" value="PKS_PP-bd"/>
</dbReference>
<feature type="active site" description="Proton acceptor; for dehydratase activity" evidence="8">
    <location>
        <position position="964"/>
    </location>
</feature>
<dbReference type="SMART" id="SM00829">
    <property type="entry name" value="PKS_ER"/>
    <property type="match status" value="1"/>
</dbReference>
<dbReference type="Pfam" id="PF22953">
    <property type="entry name" value="SpnB_Rossmann"/>
    <property type="match status" value="1"/>
</dbReference>
<dbReference type="InterPro" id="IPR049900">
    <property type="entry name" value="PKS_mFAS_DH"/>
</dbReference>
<dbReference type="SUPFAM" id="SSF50129">
    <property type="entry name" value="GroES-like"/>
    <property type="match status" value="1"/>
</dbReference>
<dbReference type="InterPro" id="IPR016036">
    <property type="entry name" value="Malonyl_transacylase_ACP-bd"/>
</dbReference>
<dbReference type="SUPFAM" id="SSF53901">
    <property type="entry name" value="Thiolase-like"/>
    <property type="match status" value="1"/>
</dbReference>
<dbReference type="EMBL" id="BAAABX010000018">
    <property type="protein sequence ID" value="GAA0397124.1"/>
    <property type="molecule type" value="Genomic_DNA"/>
</dbReference>
<evidence type="ECO:0000256" key="1">
    <source>
        <dbReference type="ARBA" id="ARBA00004792"/>
    </source>
</evidence>
<dbReference type="Pfam" id="PF02801">
    <property type="entry name" value="Ketoacyl-synt_C"/>
    <property type="match status" value="1"/>
</dbReference>
<dbReference type="InterPro" id="IPR013968">
    <property type="entry name" value="PKS_KR"/>
</dbReference>
<keyword evidence="3" id="KW-0597">Phosphoprotein</keyword>
<keyword evidence="5" id="KW-0045">Antibiotic biosynthesis</keyword>
<feature type="region of interest" description="N-terminal hotdog fold" evidence="8">
    <location>
        <begin position="932"/>
        <end position="1057"/>
    </location>
</feature>
<feature type="domain" description="PKS/mFAS DH" evidence="11">
    <location>
        <begin position="932"/>
        <end position="1209"/>
    </location>
</feature>
<dbReference type="InterPro" id="IPR057326">
    <property type="entry name" value="KR_dom"/>
</dbReference>
<organism evidence="12 13">
    <name type="scientific">Streptomyces luteireticuli</name>
    <dbReference type="NCBI Taxonomy" id="173858"/>
    <lineage>
        <taxon>Bacteria</taxon>
        <taxon>Bacillati</taxon>
        <taxon>Actinomycetota</taxon>
        <taxon>Actinomycetes</taxon>
        <taxon>Kitasatosporales</taxon>
        <taxon>Streptomycetaceae</taxon>
        <taxon>Streptomyces</taxon>
    </lineage>
</organism>
<dbReference type="SMART" id="SM00825">
    <property type="entry name" value="PKS_KS"/>
    <property type="match status" value="1"/>
</dbReference>
<dbReference type="PROSITE" id="PS00606">
    <property type="entry name" value="KS3_1"/>
    <property type="match status" value="1"/>
</dbReference>
<dbReference type="SUPFAM" id="SSF51735">
    <property type="entry name" value="NAD(P)-binding Rossmann-fold domains"/>
    <property type="match status" value="3"/>
</dbReference>
<dbReference type="PROSITE" id="PS50075">
    <property type="entry name" value="CARRIER"/>
    <property type="match status" value="1"/>
</dbReference>
<dbReference type="Gene3D" id="3.40.366.10">
    <property type="entry name" value="Malonyl-Coenzyme A Acyl Carrier Protein, domain 2"/>
    <property type="match status" value="1"/>
</dbReference>
<dbReference type="SMART" id="SM01294">
    <property type="entry name" value="PKS_PP_betabranch"/>
    <property type="match status" value="1"/>
</dbReference>
<dbReference type="Gene3D" id="3.40.50.11460">
    <property type="match status" value="1"/>
</dbReference>
<evidence type="ECO:0000259" key="9">
    <source>
        <dbReference type="PROSITE" id="PS50075"/>
    </source>
</evidence>
<dbReference type="CDD" id="cd08956">
    <property type="entry name" value="KR_3_FAS_SDR_x"/>
    <property type="match status" value="1"/>
</dbReference>
<dbReference type="InterPro" id="IPR014030">
    <property type="entry name" value="Ketoacyl_synth_N"/>
</dbReference>
<dbReference type="InterPro" id="IPR014031">
    <property type="entry name" value="Ketoacyl_synth_C"/>
</dbReference>